<comment type="function">
    <text evidence="7">Sequence-specific endonuclease that cleaves unmethylated GATC sequences. It is involved in DNA mismatch repair.</text>
</comment>
<comment type="subcellular location">
    <subcellularLocation>
        <location evidence="7">Cytoplasm</location>
    </subcellularLocation>
</comment>
<dbReference type="Gene3D" id="3.40.600.10">
    <property type="entry name" value="DNA mismatch repair MutH/Restriction endonuclease, type II"/>
    <property type="match status" value="1"/>
</dbReference>
<proteinExistence type="inferred from homology"/>
<dbReference type="EMBL" id="JBHTJN010000009">
    <property type="protein sequence ID" value="MFD0966055.1"/>
    <property type="molecule type" value="Genomic_DNA"/>
</dbReference>
<comment type="similarity">
    <text evidence="7">Belongs to the MutH family.</text>
</comment>
<reference evidence="10" key="1">
    <citation type="journal article" date="2019" name="Int. J. Syst. Evol. Microbiol.">
        <title>The Global Catalogue of Microorganisms (GCM) 10K type strain sequencing project: providing services to taxonomists for standard genome sequencing and annotation.</title>
        <authorList>
            <consortium name="The Broad Institute Genomics Platform"/>
            <consortium name="The Broad Institute Genome Sequencing Center for Infectious Disease"/>
            <person name="Wu L."/>
            <person name="Ma J."/>
        </authorList>
    </citation>
    <scope>NUCLEOTIDE SEQUENCE [LARGE SCALE GENOMIC DNA]</scope>
    <source>
        <strain evidence="10">CCUG 61707</strain>
    </source>
</reference>
<evidence type="ECO:0000259" key="8">
    <source>
        <dbReference type="SMART" id="SM00927"/>
    </source>
</evidence>
<dbReference type="SMART" id="SM00927">
    <property type="entry name" value="MutH"/>
    <property type="match status" value="1"/>
</dbReference>
<dbReference type="Proteomes" id="UP001596996">
    <property type="component" value="Unassembled WGS sequence"/>
</dbReference>
<evidence type="ECO:0000256" key="7">
    <source>
        <dbReference type="HAMAP-Rule" id="MF_00759"/>
    </source>
</evidence>
<dbReference type="InterPro" id="IPR011337">
    <property type="entry name" value="DNA_rep_MutH/RE_typeII_Sau3AI"/>
</dbReference>
<dbReference type="HAMAP" id="MF_00759">
    <property type="entry name" value="MutH"/>
    <property type="match status" value="1"/>
</dbReference>
<accession>A0ABW3I7Y7</accession>
<dbReference type="RefSeq" id="WP_380819728.1">
    <property type="nucleotide sequence ID" value="NZ_JBHTJN010000009.1"/>
</dbReference>
<dbReference type="InterPro" id="IPR037057">
    <property type="entry name" value="DNA_rep_MutH/T2_RE_sf"/>
</dbReference>
<dbReference type="CDD" id="cd00583">
    <property type="entry name" value="MutH-like"/>
    <property type="match status" value="1"/>
</dbReference>
<dbReference type="InterPro" id="IPR004230">
    <property type="entry name" value="DNA_mismatch_repair_MutH"/>
</dbReference>
<evidence type="ECO:0000256" key="5">
    <source>
        <dbReference type="ARBA" id="ARBA00022801"/>
    </source>
</evidence>
<keyword evidence="6 7" id="KW-0234">DNA repair</keyword>
<dbReference type="GO" id="GO:0004519">
    <property type="term" value="F:endonuclease activity"/>
    <property type="evidence" value="ECO:0007669"/>
    <property type="project" value="UniProtKB-KW"/>
</dbReference>
<evidence type="ECO:0000256" key="6">
    <source>
        <dbReference type="ARBA" id="ARBA00023204"/>
    </source>
</evidence>
<evidence type="ECO:0000313" key="10">
    <source>
        <dbReference type="Proteomes" id="UP001596996"/>
    </source>
</evidence>
<dbReference type="NCBIfam" id="TIGR02248">
    <property type="entry name" value="mutH_TIGR"/>
    <property type="match status" value="1"/>
</dbReference>
<name>A0ABW3I7Y7_9PAST</name>
<evidence type="ECO:0000256" key="2">
    <source>
        <dbReference type="ARBA" id="ARBA00022722"/>
    </source>
</evidence>
<evidence type="ECO:0000256" key="1">
    <source>
        <dbReference type="ARBA" id="ARBA00022490"/>
    </source>
</evidence>
<comment type="caution">
    <text evidence="9">The sequence shown here is derived from an EMBL/GenBank/DDBJ whole genome shotgun (WGS) entry which is preliminary data.</text>
</comment>
<dbReference type="SUPFAM" id="SSF52980">
    <property type="entry name" value="Restriction endonuclease-like"/>
    <property type="match status" value="1"/>
</dbReference>
<keyword evidence="5 7" id="KW-0378">Hydrolase</keyword>
<evidence type="ECO:0000256" key="4">
    <source>
        <dbReference type="ARBA" id="ARBA00022763"/>
    </source>
</evidence>
<dbReference type="InterPro" id="IPR011335">
    <property type="entry name" value="Restrct_endonuc-II-like"/>
</dbReference>
<sequence>MRPKNEQELLARAESIAGLTLSELASQWHIAIPPNLKRDKGWVGMLIETVLGATAGSKAEQDFNHLGIELKTIPINSKGYPLETTFVSLAPLTQNSGIIWENSHVRHKLAKVLWIPVEGMRQIPLAERRIGCPILWQPSADQEQRLRLDWEELMDYIVLGKIEEINAHLGEVLQLRPKGANSRSLTKGIDKNGQIINTLPLGFYLRKQFTSEILQQFMQNG</sequence>
<feature type="domain" description="DNA mismatch repair MutH/Type II restriction enzyme Sau3AI" evidence="8">
    <location>
        <begin position="51"/>
        <end position="149"/>
    </location>
</feature>
<protein>
    <recommendedName>
        <fullName evidence="7">DNA mismatch repair protein MutH</fullName>
    </recommendedName>
    <alternativeName>
        <fullName evidence="7">Methyl-directed mismatch repair protein</fullName>
    </alternativeName>
</protein>
<keyword evidence="3 7" id="KW-0255">Endonuclease</keyword>
<evidence type="ECO:0000256" key="3">
    <source>
        <dbReference type="ARBA" id="ARBA00022759"/>
    </source>
</evidence>
<keyword evidence="10" id="KW-1185">Reference proteome</keyword>
<evidence type="ECO:0000313" key="9">
    <source>
        <dbReference type="EMBL" id="MFD0966055.1"/>
    </source>
</evidence>
<dbReference type="Pfam" id="PF02976">
    <property type="entry name" value="MutH"/>
    <property type="match status" value="1"/>
</dbReference>
<keyword evidence="2 7" id="KW-0540">Nuclease</keyword>
<dbReference type="NCBIfam" id="NF003458">
    <property type="entry name" value="PRK05070.1"/>
    <property type="match status" value="1"/>
</dbReference>
<keyword evidence="1 7" id="KW-0963">Cytoplasm</keyword>
<keyword evidence="4 7" id="KW-0227">DNA damage</keyword>
<gene>
    <name evidence="7 9" type="primary">mutH</name>
    <name evidence="9" type="ORF">ACFQ02_04205</name>
</gene>
<organism evidence="9 10">
    <name type="scientific">Seminibacterium arietis</name>
    <dbReference type="NCBI Taxonomy" id="1173502"/>
    <lineage>
        <taxon>Bacteria</taxon>
        <taxon>Pseudomonadati</taxon>
        <taxon>Pseudomonadota</taxon>
        <taxon>Gammaproteobacteria</taxon>
        <taxon>Pasteurellales</taxon>
        <taxon>Pasteurellaceae</taxon>
        <taxon>Seminibacterium</taxon>
    </lineage>
</organism>